<keyword evidence="4" id="KW-1185">Reference proteome</keyword>
<dbReference type="Pfam" id="PF05685">
    <property type="entry name" value="Uma2"/>
    <property type="match status" value="1"/>
</dbReference>
<proteinExistence type="predicted"/>
<dbReference type="PANTHER" id="PTHR33352">
    <property type="entry name" value="SLR1095 PROTEIN"/>
    <property type="match status" value="1"/>
</dbReference>
<keyword evidence="3" id="KW-0540">Nuclease</keyword>
<reference evidence="3 4" key="1">
    <citation type="journal article" date="2015" name="Genome Announc.">
        <title>Draft Genome Sequence of Filamentous Marine Cyanobacterium Lyngbya confervoides Strain BDU141951.</title>
        <authorList>
            <person name="Chandrababunaidu M.M."/>
            <person name="Sen D."/>
            <person name="Tripathy S."/>
        </authorList>
    </citation>
    <scope>NUCLEOTIDE SEQUENCE [LARGE SCALE GENOMIC DNA]</scope>
    <source>
        <strain evidence="3 4">BDU141951</strain>
    </source>
</reference>
<comment type="caution">
    <text evidence="3">The sequence shown here is derived from an EMBL/GenBank/DDBJ whole genome shotgun (WGS) entry which is preliminary data.</text>
</comment>
<dbReference type="InterPro" id="IPR011335">
    <property type="entry name" value="Restrct_endonuc-II-like"/>
</dbReference>
<evidence type="ECO:0000259" key="2">
    <source>
        <dbReference type="Pfam" id="PF05685"/>
    </source>
</evidence>
<dbReference type="EMBL" id="JTHE03000051">
    <property type="protein sequence ID" value="MCM1982993.1"/>
    <property type="molecule type" value="Genomic_DNA"/>
</dbReference>
<evidence type="ECO:0000313" key="3">
    <source>
        <dbReference type="EMBL" id="MCM1982993.1"/>
    </source>
</evidence>
<sequence length="234" mass="27004">MTISADRQIIYPDSDGQPMADNTKQFRWIVLLKENLECLFAADPQVFVAGDLLWYPVEGHPEIRVAPDAMVVLGRPKGDRGSYRQWEESDIAPQVVFEVLSPGNRLTEMAKKLQFYDRYGVEEYYLYDPDRNDLSGFQRLEGKLTVLDDMTDWVSPRLGIRFVLMPDDLLIYYPDGQRFLTTVELTQQMLQEKQRAEQEKQRAEQEKQRAEQEAARADRLAAQLRALGVDPDGV</sequence>
<dbReference type="AlphaFoldDB" id="A0ABD4T3H5"/>
<dbReference type="Proteomes" id="UP000031561">
    <property type="component" value="Unassembled WGS sequence"/>
</dbReference>
<feature type="region of interest" description="Disordered" evidence="1">
    <location>
        <begin position="194"/>
        <end position="217"/>
    </location>
</feature>
<evidence type="ECO:0000313" key="4">
    <source>
        <dbReference type="Proteomes" id="UP000031561"/>
    </source>
</evidence>
<evidence type="ECO:0000256" key="1">
    <source>
        <dbReference type="SAM" id="MobiDB-lite"/>
    </source>
</evidence>
<feature type="domain" description="Putative restriction endonuclease" evidence="2">
    <location>
        <begin position="42"/>
        <end position="145"/>
    </location>
</feature>
<keyword evidence="3" id="KW-0378">Hydrolase</keyword>
<organism evidence="3 4">
    <name type="scientific">Lyngbya confervoides BDU141951</name>
    <dbReference type="NCBI Taxonomy" id="1574623"/>
    <lineage>
        <taxon>Bacteria</taxon>
        <taxon>Bacillati</taxon>
        <taxon>Cyanobacteriota</taxon>
        <taxon>Cyanophyceae</taxon>
        <taxon>Oscillatoriophycideae</taxon>
        <taxon>Oscillatoriales</taxon>
        <taxon>Microcoleaceae</taxon>
        <taxon>Lyngbya</taxon>
    </lineage>
</organism>
<gene>
    <name evidence="3" type="ORF">QQ91_0009175</name>
</gene>
<dbReference type="InterPro" id="IPR012296">
    <property type="entry name" value="Nuclease_put_TT1808"/>
</dbReference>
<protein>
    <submittedName>
        <fullName evidence="3">Uma2 family endonuclease</fullName>
    </submittedName>
</protein>
<keyword evidence="3" id="KW-0255">Endonuclease</keyword>
<dbReference type="SUPFAM" id="SSF52980">
    <property type="entry name" value="Restriction endonuclease-like"/>
    <property type="match status" value="1"/>
</dbReference>
<name>A0ABD4T3H5_9CYAN</name>
<dbReference type="RefSeq" id="WP_166281757.1">
    <property type="nucleotide sequence ID" value="NZ_JTHE03000051.1"/>
</dbReference>
<dbReference type="InterPro" id="IPR008538">
    <property type="entry name" value="Uma2"/>
</dbReference>
<dbReference type="PANTHER" id="PTHR33352:SF2">
    <property type="entry name" value="SLL0995 PROTEIN"/>
    <property type="match status" value="1"/>
</dbReference>
<dbReference type="Gene3D" id="3.90.1570.10">
    <property type="entry name" value="tt1808, chain A"/>
    <property type="match status" value="1"/>
</dbReference>
<accession>A0ABD4T3H5</accession>
<dbReference type="CDD" id="cd06260">
    <property type="entry name" value="DUF820-like"/>
    <property type="match status" value="1"/>
</dbReference>
<dbReference type="GO" id="GO:0004519">
    <property type="term" value="F:endonuclease activity"/>
    <property type="evidence" value="ECO:0007669"/>
    <property type="project" value="UniProtKB-KW"/>
</dbReference>